<evidence type="ECO:0000313" key="2">
    <source>
        <dbReference type="Proteomes" id="UP001156215"/>
    </source>
</evidence>
<accession>A0A9E9LVT0</accession>
<keyword evidence="2" id="KW-1185">Reference proteome</keyword>
<dbReference type="Proteomes" id="UP001156215">
    <property type="component" value="Chromosome"/>
</dbReference>
<organism evidence="1 2">
    <name type="scientific">Oxalobacter vibrioformis</name>
    <dbReference type="NCBI Taxonomy" id="933080"/>
    <lineage>
        <taxon>Bacteria</taxon>
        <taxon>Pseudomonadati</taxon>
        <taxon>Pseudomonadota</taxon>
        <taxon>Betaproteobacteria</taxon>
        <taxon>Burkholderiales</taxon>
        <taxon>Oxalobacteraceae</taxon>
        <taxon>Oxalobacter</taxon>
    </lineage>
</organism>
<dbReference type="AlphaFoldDB" id="A0A9E9LVT0"/>
<gene>
    <name evidence="1" type="ORF">NB640_00115</name>
</gene>
<sequence>MSIKELAAKIQFGVAAPAYQSKSSGTDFEDILLKIQEELKTVETHYKANLLSTDSLSPKKQHPSSEQTDLLGLSPLFKMDAAEFSLLDDLLMMALEDTQLAKQAKQATGEEANNPEFQVSERYRMDLSKIGGLLTKLA</sequence>
<name>A0A9E9LVT0_9BURK</name>
<dbReference type="RefSeq" id="WP_269309115.1">
    <property type="nucleotide sequence ID" value="NZ_CP098242.1"/>
</dbReference>
<reference evidence="1" key="1">
    <citation type="journal article" date="2022" name="Front. Microbiol.">
        <title>New perspectives on an old grouping: The genomic and phenotypic variability of Oxalobacter formigenes and the implications for calcium oxalate stone prevention.</title>
        <authorList>
            <person name="Chmiel J.A."/>
            <person name="Carr C."/>
            <person name="Stuivenberg G.A."/>
            <person name="Venema R."/>
            <person name="Chanyi R.M."/>
            <person name="Al K.F."/>
            <person name="Giguere D."/>
            <person name="Say H."/>
            <person name="Akouris P.P."/>
            <person name="Dominguez Romero S.A."/>
            <person name="Kwong A."/>
            <person name="Tai V."/>
            <person name="Koval S.F."/>
            <person name="Razvi H."/>
            <person name="Bjazevic J."/>
            <person name="Burton J.P."/>
        </authorList>
    </citation>
    <scope>NUCLEOTIDE SEQUENCE</scope>
    <source>
        <strain evidence="1">WoOx3</strain>
    </source>
</reference>
<dbReference type="KEGG" id="ovb:NB640_00115"/>
<dbReference type="EMBL" id="CP098242">
    <property type="protein sequence ID" value="WAW10116.1"/>
    <property type="molecule type" value="Genomic_DNA"/>
</dbReference>
<proteinExistence type="predicted"/>
<evidence type="ECO:0000313" key="1">
    <source>
        <dbReference type="EMBL" id="WAW10116.1"/>
    </source>
</evidence>
<protein>
    <submittedName>
        <fullName evidence="1">Uncharacterized protein</fullName>
    </submittedName>
</protein>